<dbReference type="Proteomes" id="UP000249260">
    <property type="component" value="Unassembled WGS sequence"/>
</dbReference>
<dbReference type="OrthoDB" id="9795206at2"/>
<keyword evidence="1 5" id="KW-0808">Transferase</keyword>
<feature type="domain" description="N-acetyltransferase" evidence="4">
    <location>
        <begin position="10"/>
        <end position="182"/>
    </location>
</feature>
<name>A0A328UE69_9BACL</name>
<sequence length="187" mass="21886">MNVTLRTERLVLRMIDESDAKRAYEFVLRNKEALLPWEPARKSDYYSLSFQKQLIRDDLQSMSSGQSVKFWLSKRDETDPPLIGTVTLNNIVRGAFQSCHLGYRMDAREQGRGYMSEALARIISFAWSELKLHRIEANIMPRNAASLQVVRKLGFQDEGLARDYLRINGKWEDHIHMVLLNPSWRER</sequence>
<comment type="similarity">
    <text evidence="3">Belongs to the acetyltransferase family. RimJ subfamily.</text>
</comment>
<dbReference type="Pfam" id="PF13302">
    <property type="entry name" value="Acetyltransf_3"/>
    <property type="match status" value="1"/>
</dbReference>
<evidence type="ECO:0000256" key="2">
    <source>
        <dbReference type="ARBA" id="ARBA00023315"/>
    </source>
</evidence>
<accession>A0A328UE69</accession>
<evidence type="ECO:0000313" key="6">
    <source>
        <dbReference type="Proteomes" id="UP000249260"/>
    </source>
</evidence>
<dbReference type="GO" id="GO:0005737">
    <property type="term" value="C:cytoplasm"/>
    <property type="evidence" value="ECO:0007669"/>
    <property type="project" value="TreeGrafter"/>
</dbReference>
<comment type="caution">
    <text evidence="5">The sequence shown here is derived from an EMBL/GenBank/DDBJ whole genome shotgun (WGS) entry which is preliminary data.</text>
</comment>
<dbReference type="GO" id="GO:0005840">
    <property type="term" value="C:ribosome"/>
    <property type="evidence" value="ECO:0007669"/>
    <property type="project" value="UniProtKB-KW"/>
</dbReference>
<keyword evidence="5" id="KW-0689">Ribosomal protein</keyword>
<dbReference type="PANTHER" id="PTHR43792:SF8">
    <property type="entry name" value="[RIBOSOMAL PROTEIN US5]-ALANINE N-ACETYLTRANSFERASE"/>
    <property type="match status" value="1"/>
</dbReference>
<dbReference type="PANTHER" id="PTHR43792">
    <property type="entry name" value="GNAT FAMILY, PUTATIVE (AFU_ORTHOLOGUE AFUA_3G00765)-RELATED-RELATED"/>
    <property type="match status" value="1"/>
</dbReference>
<dbReference type="InterPro" id="IPR000182">
    <property type="entry name" value="GNAT_dom"/>
</dbReference>
<organism evidence="5 6">
    <name type="scientific">Paenibacillus montanisoli</name>
    <dbReference type="NCBI Taxonomy" id="2081970"/>
    <lineage>
        <taxon>Bacteria</taxon>
        <taxon>Bacillati</taxon>
        <taxon>Bacillota</taxon>
        <taxon>Bacilli</taxon>
        <taxon>Bacillales</taxon>
        <taxon>Paenibacillaceae</taxon>
        <taxon>Paenibacillus</taxon>
    </lineage>
</organism>
<dbReference type="Gene3D" id="3.40.630.30">
    <property type="match status" value="1"/>
</dbReference>
<dbReference type="InterPro" id="IPR051531">
    <property type="entry name" value="N-acetyltransferase"/>
</dbReference>
<keyword evidence="5" id="KW-0687">Ribonucleoprotein</keyword>
<proteinExistence type="inferred from homology"/>
<evidence type="ECO:0000259" key="4">
    <source>
        <dbReference type="PROSITE" id="PS51186"/>
    </source>
</evidence>
<evidence type="ECO:0000256" key="1">
    <source>
        <dbReference type="ARBA" id="ARBA00022679"/>
    </source>
</evidence>
<keyword evidence="2" id="KW-0012">Acyltransferase</keyword>
<evidence type="ECO:0000256" key="3">
    <source>
        <dbReference type="ARBA" id="ARBA00038502"/>
    </source>
</evidence>
<dbReference type="EMBL" id="QLUW01000001">
    <property type="protein sequence ID" value="RAP78684.1"/>
    <property type="molecule type" value="Genomic_DNA"/>
</dbReference>
<dbReference type="GO" id="GO:0008999">
    <property type="term" value="F:protein-N-terminal-alanine acetyltransferase activity"/>
    <property type="evidence" value="ECO:0007669"/>
    <property type="project" value="TreeGrafter"/>
</dbReference>
<dbReference type="AlphaFoldDB" id="A0A328UE69"/>
<reference evidence="5 6" key="1">
    <citation type="submission" date="2018-06" db="EMBL/GenBank/DDBJ databases">
        <title>Paenibacillus montanisoli sp. nov., isolated from mountain area soil.</title>
        <authorList>
            <person name="Wu M."/>
        </authorList>
    </citation>
    <scope>NUCLEOTIDE SEQUENCE [LARGE SCALE GENOMIC DNA]</scope>
    <source>
        <strain evidence="5 6">RA17</strain>
    </source>
</reference>
<protein>
    <submittedName>
        <fullName evidence="5">30S ribosomal protein S5 alanine N-acetyltransferase</fullName>
    </submittedName>
</protein>
<evidence type="ECO:0000313" key="5">
    <source>
        <dbReference type="EMBL" id="RAP78684.1"/>
    </source>
</evidence>
<dbReference type="InterPro" id="IPR016181">
    <property type="entry name" value="Acyl_CoA_acyltransferase"/>
</dbReference>
<dbReference type="SUPFAM" id="SSF55729">
    <property type="entry name" value="Acyl-CoA N-acyltransferases (Nat)"/>
    <property type="match status" value="1"/>
</dbReference>
<keyword evidence="6" id="KW-1185">Reference proteome</keyword>
<dbReference type="PROSITE" id="PS51186">
    <property type="entry name" value="GNAT"/>
    <property type="match status" value="1"/>
</dbReference>
<gene>
    <name evidence="5" type="ORF">DL346_05945</name>
</gene>